<feature type="transmembrane region" description="Helical" evidence="7">
    <location>
        <begin position="38"/>
        <end position="58"/>
    </location>
</feature>
<evidence type="ECO:0000256" key="7">
    <source>
        <dbReference type="SAM" id="Phobius"/>
    </source>
</evidence>
<feature type="transmembrane region" description="Helical" evidence="7">
    <location>
        <begin position="70"/>
        <end position="91"/>
    </location>
</feature>
<proteinExistence type="inferred from homology"/>
<evidence type="ECO:0000256" key="4">
    <source>
        <dbReference type="ARBA" id="ARBA00022989"/>
    </source>
</evidence>
<feature type="transmembrane region" description="Helical" evidence="7">
    <location>
        <begin position="145"/>
        <end position="166"/>
    </location>
</feature>
<feature type="region of interest" description="Disordered" evidence="6">
    <location>
        <begin position="266"/>
        <end position="301"/>
    </location>
</feature>
<gene>
    <name evidence="8" type="ORF">IV501_06745</name>
</gene>
<dbReference type="PANTHER" id="PTHR31632">
    <property type="entry name" value="IRON TRANSPORTER FTH1"/>
    <property type="match status" value="1"/>
</dbReference>
<dbReference type="RefSeq" id="WP_200555685.1">
    <property type="nucleotide sequence ID" value="NZ_JAEPES010000002.1"/>
</dbReference>
<comment type="similarity">
    <text evidence="2">Belongs to the oxidase-dependent Fe transporter (OFeT) (TC 9.A.10.1) family.</text>
</comment>
<protein>
    <submittedName>
        <fullName evidence="8">FTR1 family protein</fullName>
    </submittedName>
</protein>
<keyword evidence="3 7" id="KW-0812">Transmembrane</keyword>
<evidence type="ECO:0000256" key="6">
    <source>
        <dbReference type="SAM" id="MobiDB-lite"/>
    </source>
</evidence>
<dbReference type="EMBL" id="JAEPES010000002">
    <property type="protein sequence ID" value="MBK4347327.1"/>
    <property type="molecule type" value="Genomic_DNA"/>
</dbReference>
<feature type="transmembrane region" description="Helical" evidence="7">
    <location>
        <begin position="243"/>
        <end position="261"/>
    </location>
</feature>
<comment type="subcellular location">
    <subcellularLocation>
        <location evidence="1">Membrane</location>
        <topology evidence="1">Multi-pass membrane protein</topology>
    </subcellularLocation>
</comment>
<dbReference type="GO" id="GO:0015093">
    <property type="term" value="F:ferrous iron transmembrane transporter activity"/>
    <property type="evidence" value="ECO:0007669"/>
    <property type="project" value="TreeGrafter"/>
</dbReference>
<feature type="transmembrane region" description="Helical" evidence="7">
    <location>
        <begin position="6"/>
        <end position="26"/>
    </location>
</feature>
<keyword evidence="5 7" id="KW-0472">Membrane</keyword>
<dbReference type="GO" id="GO:0033573">
    <property type="term" value="C:high-affinity iron permease complex"/>
    <property type="evidence" value="ECO:0007669"/>
    <property type="project" value="InterPro"/>
</dbReference>
<sequence length="301" mass="31750">MLPNFLIGLREGLEAALVVGILIAYVVKVKRGDVLPRIWIGIAIAVLVSLGVGAILTWGPYGLSFQAQEAIGGGLSVVAVGFVTWMIFWMAKTARSLKHDLENRMDLALMGAGWGIVVLAFLSVGREGIETALFIWASVASSPDTVIPALGALLGILAAVVIEVLIFRGFVRINLGKFFTWTGGFLIIVAAGVLAYGIGDLQEAGLIPGGSAKAWDFSAAIPASSWYGTVLQGIVNFNPNPSWAQVIVWALYLAVTVPAFIHQHRRPQVGTPKPSTAQTSPSQTASALAPAQQPSTAGEHQ</sequence>
<dbReference type="NCBIfam" id="NF041756">
    <property type="entry name" value="EfeU"/>
    <property type="match status" value="1"/>
</dbReference>
<dbReference type="AlphaFoldDB" id="A0A934VXV1"/>
<dbReference type="Pfam" id="PF03239">
    <property type="entry name" value="FTR1"/>
    <property type="match status" value="1"/>
</dbReference>
<feature type="compositionally biased region" description="Low complexity" evidence="6">
    <location>
        <begin position="271"/>
        <end position="301"/>
    </location>
</feature>
<feature type="transmembrane region" description="Helical" evidence="7">
    <location>
        <begin position="107"/>
        <end position="125"/>
    </location>
</feature>
<comment type="caution">
    <text evidence="8">The sequence shown here is derived from an EMBL/GenBank/DDBJ whole genome shotgun (WGS) entry which is preliminary data.</text>
</comment>
<evidence type="ECO:0000256" key="3">
    <source>
        <dbReference type="ARBA" id="ARBA00022692"/>
    </source>
</evidence>
<evidence type="ECO:0000256" key="2">
    <source>
        <dbReference type="ARBA" id="ARBA00008333"/>
    </source>
</evidence>
<evidence type="ECO:0000256" key="5">
    <source>
        <dbReference type="ARBA" id="ARBA00023136"/>
    </source>
</evidence>
<dbReference type="InterPro" id="IPR004923">
    <property type="entry name" value="FTR1/Fip1/EfeU"/>
</dbReference>
<reference evidence="8" key="1">
    <citation type="submission" date="2021-01" db="EMBL/GenBank/DDBJ databases">
        <title>Lacisediminihabitans sp. nov. strain G11-30, isolated from Antarctic Soil.</title>
        <authorList>
            <person name="Li J."/>
        </authorList>
    </citation>
    <scope>NUCLEOTIDE SEQUENCE</scope>
    <source>
        <strain evidence="8">G11-30</strain>
    </source>
</reference>
<dbReference type="PANTHER" id="PTHR31632:SF2">
    <property type="entry name" value="PLASMA MEMBRANE IRON PERMEASE"/>
    <property type="match status" value="1"/>
</dbReference>
<dbReference type="Proteomes" id="UP000636458">
    <property type="component" value="Unassembled WGS sequence"/>
</dbReference>
<accession>A0A934VXV1</accession>
<evidence type="ECO:0000256" key="1">
    <source>
        <dbReference type="ARBA" id="ARBA00004141"/>
    </source>
</evidence>
<name>A0A934VXV1_9MICO</name>
<evidence type="ECO:0000313" key="9">
    <source>
        <dbReference type="Proteomes" id="UP000636458"/>
    </source>
</evidence>
<keyword evidence="4 7" id="KW-1133">Transmembrane helix</keyword>
<evidence type="ECO:0000313" key="8">
    <source>
        <dbReference type="EMBL" id="MBK4347327.1"/>
    </source>
</evidence>
<feature type="transmembrane region" description="Helical" evidence="7">
    <location>
        <begin position="178"/>
        <end position="198"/>
    </location>
</feature>
<keyword evidence="9" id="KW-1185">Reference proteome</keyword>
<organism evidence="8 9">
    <name type="scientific">Lacisediminihabitans changchengi</name>
    <dbReference type="NCBI Taxonomy" id="2787634"/>
    <lineage>
        <taxon>Bacteria</taxon>
        <taxon>Bacillati</taxon>
        <taxon>Actinomycetota</taxon>
        <taxon>Actinomycetes</taxon>
        <taxon>Micrococcales</taxon>
        <taxon>Microbacteriaceae</taxon>
        <taxon>Lacisediminihabitans</taxon>
    </lineage>
</organism>